<evidence type="ECO:0000256" key="1">
    <source>
        <dbReference type="SAM" id="MobiDB-lite"/>
    </source>
</evidence>
<comment type="caution">
    <text evidence="2">The sequence shown here is derived from an EMBL/GenBank/DDBJ whole genome shotgun (WGS) entry which is preliminary data.</text>
</comment>
<feature type="non-terminal residue" evidence="2">
    <location>
        <position position="1"/>
    </location>
</feature>
<dbReference type="Proteomes" id="UP000601435">
    <property type="component" value="Unassembled WGS sequence"/>
</dbReference>
<accession>A0A813CHM3</accession>
<evidence type="ECO:0000313" key="2">
    <source>
        <dbReference type="EMBL" id="CAE7941880.1"/>
    </source>
</evidence>
<feature type="non-terminal residue" evidence="2">
    <location>
        <position position="95"/>
    </location>
</feature>
<dbReference type="OrthoDB" id="1533126at2759"/>
<dbReference type="AlphaFoldDB" id="A0A813CHM3"/>
<feature type="compositionally biased region" description="Polar residues" evidence="1">
    <location>
        <begin position="68"/>
        <end position="88"/>
    </location>
</feature>
<evidence type="ECO:0000313" key="3">
    <source>
        <dbReference type="Proteomes" id="UP000601435"/>
    </source>
</evidence>
<protein>
    <submittedName>
        <fullName evidence="2">Fat-7 protein</fullName>
    </submittedName>
</protein>
<proteinExistence type="predicted"/>
<sequence length="95" mass="10656">STASQVSDLLDIAQHADQSSVFRHQVSGDQEDEEDWQFGVALHQIPMYQLQRLSKNLSKELQRARSGSFGSNTDLAGRANQPQSGSEENLQRLRE</sequence>
<gene>
    <name evidence="2" type="primary">fat-7</name>
    <name evidence="2" type="ORF">SNEC2469_LOCUS34443</name>
</gene>
<organism evidence="2 3">
    <name type="scientific">Symbiodinium necroappetens</name>
    <dbReference type="NCBI Taxonomy" id="1628268"/>
    <lineage>
        <taxon>Eukaryota</taxon>
        <taxon>Sar</taxon>
        <taxon>Alveolata</taxon>
        <taxon>Dinophyceae</taxon>
        <taxon>Suessiales</taxon>
        <taxon>Symbiodiniaceae</taxon>
        <taxon>Symbiodinium</taxon>
    </lineage>
</organism>
<name>A0A813CHM3_9DINO</name>
<feature type="region of interest" description="Disordered" evidence="1">
    <location>
        <begin position="61"/>
        <end position="95"/>
    </location>
</feature>
<keyword evidence="3" id="KW-1185">Reference proteome</keyword>
<reference evidence="2" key="1">
    <citation type="submission" date="2021-02" db="EMBL/GenBank/DDBJ databases">
        <authorList>
            <person name="Dougan E. K."/>
            <person name="Rhodes N."/>
            <person name="Thang M."/>
            <person name="Chan C."/>
        </authorList>
    </citation>
    <scope>NUCLEOTIDE SEQUENCE</scope>
</reference>
<dbReference type="EMBL" id="CAJNJA010095141">
    <property type="protein sequence ID" value="CAE7941880.1"/>
    <property type="molecule type" value="Genomic_DNA"/>
</dbReference>